<reference evidence="2" key="1">
    <citation type="journal article" date="2013" name="BMC Microbiol.">
        <title>Taxonomy and evolution of bacteriochlorophyll a-containing members of the OM60/NOR5 clade of marine gammaproteobacteria: description of Luminiphilus syltensis gen. nov., sp. nov., reclassification of Haliea rubra as Pseudohaliea rubra gen. nov., comb. nov., and emendation of Chromatocurvus halotolerans.</title>
        <authorList>
            <person name="Spring S."/>
            <person name="Riedel T."/>
            <person name="Sproer C."/>
            <person name="Yan S."/>
            <person name="Harder J."/>
            <person name="Fuchs B.M."/>
        </authorList>
    </citation>
    <scope>NUCLEOTIDE SEQUENCE [LARGE SCALE GENOMIC DNA]</scope>
    <source>
        <strain evidence="2">NOR51-B</strain>
    </source>
</reference>
<dbReference type="HOGENOM" id="CLU_3026883_0_0_6"/>
<gene>
    <name evidence="1" type="ORF">NOR51B_2222</name>
</gene>
<accession>B8KRC6</accession>
<protein>
    <submittedName>
        <fullName evidence="1">Uncharacterized protein</fullName>
    </submittedName>
</protein>
<dbReference type="EMBL" id="DS999411">
    <property type="protein sequence ID" value="EED36272.1"/>
    <property type="molecule type" value="Genomic_DNA"/>
</dbReference>
<evidence type="ECO:0000313" key="2">
    <source>
        <dbReference type="Proteomes" id="UP000004699"/>
    </source>
</evidence>
<dbReference type="AlphaFoldDB" id="B8KRC6"/>
<name>B8KRC6_9GAMM</name>
<dbReference type="STRING" id="565045.NOR51B_2222"/>
<proteinExistence type="predicted"/>
<sequence>MRKSLAKTAIQSIVTQDFNAPCPTSAALQKAVYSRIAALYLWDGWRTPWVDTPGA</sequence>
<organism evidence="1 2">
    <name type="scientific">Luminiphilus syltensis NOR5-1B</name>
    <dbReference type="NCBI Taxonomy" id="565045"/>
    <lineage>
        <taxon>Bacteria</taxon>
        <taxon>Pseudomonadati</taxon>
        <taxon>Pseudomonadota</taxon>
        <taxon>Gammaproteobacteria</taxon>
        <taxon>Cellvibrionales</taxon>
        <taxon>Halieaceae</taxon>
        <taxon>Luminiphilus</taxon>
    </lineage>
</organism>
<keyword evidence="2" id="KW-1185">Reference proteome</keyword>
<evidence type="ECO:0000313" key="1">
    <source>
        <dbReference type="EMBL" id="EED36272.1"/>
    </source>
</evidence>
<dbReference type="Proteomes" id="UP000004699">
    <property type="component" value="Unassembled WGS sequence"/>
</dbReference>